<dbReference type="OrthoDB" id="7619808at2"/>
<sequence>MTRSTWQKPMNSTCHQKSASASGSVCATNLRIAKGRPKGLPFFHSHCDRIDPVCNVSLSNPLQVWLLGCLLALGAGRVSMEGRMPLPMAVSAYFDKLSGPVQAIALELSHVIPQRGSTLIATMAYGSPCWTGHDRVVSIVAHSKHCNLQFWQGAQLESGFYGRIEGSGKALRHVKVRKLDDIDDELLDIIDRAIALDAA</sequence>
<keyword evidence="3" id="KW-1185">Reference proteome</keyword>
<accession>A0A399QXR4</accession>
<reference evidence="2 3" key="1">
    <citation type="submission" date="2018-08" db="EMBL/GenBank/DDBJ databases">
        <title>Henriciella mobilis sp. nov., isolated from seawater.</title>
        <authorList>
            <person name="Cheng H."/>
            <person name="Wu Y.-H."/>
            <person name="Xu X.-W."/>
            <person name="Guo L.-L."/>
        </authorList>
    </citation>
    <scope>NUCLEOTIDE SEQUENCE [LARGE SCALE GENOMIC DNA]</scope>
    <source>
        <strain evidence="2 3">CCUG66934</strain>
    </source>
</reference>
<dbReference type="Gene3D" id="3.90.1150.200">
    <property type="match status" value="1"/>
</dbReference>
<evidence type="ECO:0000313" key="2">
    <source>
        <dbReference type="EMBL" id="RIJ23573.1"/>
    </source>
</evidence>
<organism evidence="2 3">
    <name type="scientific">Henriciella barbarensis</name>
    <dbReference type="NCBI Taxonomy" id="86342"/>
    <lineage>
        <taxon>Bacteria</taxon>
        <taxon>Pseudomonadati</taxon>
        <taxon>Pseudomonadota</taxon>
        <taxon>Alphaproteobacteria</taxon>
        <taxon>Hyphomonadales</taxon>
        <taxon>Hyphomonadaceae</taxon>
        <taxon>Henriciella</taxon>
    </lineage>
</organism>
<protein>
    <recommendedName>
        <fullName evidence="1">YdhG-like domain-containing protein</fullName>
    </recommendedName>
</protein>
<proteinExistence type="predicted"/>
<dbReference type="SUPFAM" id="SSF159888">
    <property type="entry name" value="YdhG-like"/>
    <property type="match status" value="1"/>
</dbReference>
<feature type="domain" description="YdhG-like" evidence="1">
    <location>
        <begin position="102"/>
        <end position="187"/>
    </location>
</feature>
<dbReference type="InterPro" id="IPR014922">
    <property type="entry name" value="YdhG-like"/>
</dbReference>
<dbReference type="EMBL" id="QWGB01000005">
    <property type="protein sequence ID" value="RIJ23573.1"/>
    <property type="molecule type" value="Genomic_DNA"/>
</dbReference>
<evidence type="ECO:0000313" key="3">
    <source>
        <dbReference type="Proteomes" id="UP000265431"/>
    </source>
</evidence>
<dbReference type="Proteomes" id="UP000265431">
    <property type="component" value="Unassembled WGS sequence"/>
</dbReference>
<dbReference type="Pfam" id="PF08818">
    <property type="entry name" value="DUF1801"/>
    <property type="match status" value="1"/>
</dbReference>
<name>A0A399QXR4_9PROT</name>
<gene>
    <name evidence="2" type="ORF">D1224_04725</name>
</gene>
<comment type="caution">
    <text evidence="2">The sequence shown here is derived from an EMBL/GenBank/DDBJ whole genome shotgun (WGS) entry which is preliminary data.</text>
</comment>
<evidence type="ECO:0000259" key="1">
    <source>
        <dbReference type="Pfam" id="PF08818"/>
    </source>
</evidence>
<dbReference type="AlphaFoldDB" id="A0A399QXR4"/>